<proteinExistence type="predicted"/>
<evidence type="ECO:0000313" key="2">
    <source>
        <dbReference type="Proteomes" id="UP001550853"/>
    </source>
</evidence>
<protein>
    <submittedName>
        <fullName evidence="1">Uncharacterized protein</fullName>
    </submittedName>
</protein>
<keyword evidence="2" id="KW-1185">Reference proteome</keyword>
<dbReference type="RefSeq" id="WP_157848022.1">
    <property type="nucleotide sequence ID" value="NZ_JBEZVI010000006.1"/>
</dbReference>
<name>A0ABV2YYE5_9ACTN</name>
<dbReference type="Proteomes" id="UP001550853">
    <property type="component" value="Unassembled WGS sequence"/>
</dbReference>
<organism evidence="1 2">
    <name type="scientific">Streptomyces catenulae</name>
    <dbReference type="NCBI Taxonomy" id="66875"/>
    <lineage>
        <taxon>Bacteria</taxon>
        <taxon>Bacillati</taxon>
        <taxon>Actinomycetota</taxon>
        <taxon>Actinomycetes</taxon>
        <taxon>Kitasatosporales</taxon>
        <taxon>Streptomycetaceae</taxon>
        <taxon>Streptomyces</taxon>
    </lineage>
</organism>
<dbReference type="EMBL" id="JBEZVI010000006">
    <property type="protein sequence ID" value="MEU3710461.1"/>
    <property type="molecule type" value="Genomic_DNA"/>
</dbReference>
<accession>A0ABV2YYE5</accession>
<comment type="caution">
    <text evidence="1">The sequence shown here is derived from an EMBL/GenBank/DDBJ whole genome shotgun (WGS) entry which is preliminary data.</text>
</comment>
<reference evidence="1 2" key="1">
    <citation type="submission" date="2024-06" db="EMBL/GenBank/DDBJ databases">
        <title>The Natural Products Discovery Center: Release of the First 8490 Sequenced Strains for Exploring Actinobacteria Biosynthetic Diversity.</title>
        <authorList>
            <person name="Kalkreuter E."/>
            <person name="Kautsar S.A."/>
            <person name="Yang D."/>
            <person name="Bader C.D."/>
            <person name="Teijaro C.N."/>
            <person name="Fluegel L."/>
            <person name="Davis C.M."/>
            <person name="Simpson J.R."/>
            <person name="Lauterbach L."/>
            <person name="Steele A.D."/>
            <person name="Gui C."/>
            <person name="Meng S."/>
            <person name="Li G."/>
            <person name="Viehrig K."/>
            <person name="Ye F."/>
            <person name="Su P."/>
            <person name="Kiefer A.F."/>
            <person name="Nichols A."/>
            <person name="Cepeda A.J."/>
            <person name="Yan W."/>
            <person name="Fan B."/>
            <person name="Jiang Y."/>
            <person name="Adhikari A."/>
            <person name="Zheng C.-J."/>
            <person name="Schuster L."/>
            <person name="Cowan T.M."/>
            <person name="Smanski M.J."/>
            <person name="Chevrette M.G."/>
            <person name="De Carvalho L.P.S."/>
            <person name="Shen B."/>
        </authorList>
    </citation>
    <scope>NUCLEOTIDE SEQUENCE [LARGE SCALE GENOMIC DNA]</scope>
    <source>
        <strain evidence="1 2">NPDC033039</strain>
    </source>
</reference>
<sequence>MTDPSGPAGPPDEPSAYPGGRGAMVGLFWIDAEGCRLGAPPGAEEQEIRLTDEGLEPVGAAGAVLNWSRVRRVAVADAPVRSAFRRGVSTAVDVVSAMAGFGGPEAPPLMTVVVTHADGESEHRVPSAAAPAYTAREVALSHALLDRFAAGETGPSRLTEWWRSTGGAATPRPTERVSLLERWCAG</sequence>
<gene>
    <name evidence="1" type="ORF">AB0E61_10190</name>
</gene>
<evidence type="ECO:0000313" key="1">
    <source>
        <dbReference type="EMBL" id="MEU3710461.1"/>
    </source>
</evidence>